<accession>A0A382DTJ5</accession>
<evidence type="ECO:0000313" key="1">
    <source>
        <dbReference type="EMBL" id="SVB41826.1"/>
    </source>
</evidence>
<sequence>MMATEAIKILLDIGTPLIGRLLVYDSLAMRFREFKINRSKDWLIGQPHPVIESLLPDYEAYADMDHPAEDAAD</sequence>
<dbReference type="Gene3D" id="3.40.50.720">
    <property type="entry name" value="NAD(P)-binding Rossmann-like Domain"/>
    <property type="match status" value="1"/>
</dbReference>
<gene>
    <name evidence="1" type="ORF">METZ01_LOCUS194680</name>
</gene>
<reference evidence="1" key="1">
    <citation type="submission" date="2018-05" db="EMBL/GenBank/DDBJ databases">
        <authorList>
            <person name="Lanie J.A."/>
            <person name="Ng W.-L."/>
            <person name="Kazmierczak K.M."/>
            <person name="Andrzejewski T.M."/>
            <person name="Davidsen T.M."/>
            <person name="Wayne K.J."/>
            <person name="Tettelin H."/>
            <person name="Glass J.I."/>
            <person name="Rusch D."/>
            <person name="Podicherti R."/>
            <person name="Tsui H.-C.T."/>
            <person name="Winkler M.E."/>
        </authorList>
    </citation>
    <scope>NUCLEOTIDE SEQUENCE</scope>
</reference>
<organism evidence="1">
    <name type="scientific">marine metagenome</name>
    <dbReference type="NCBI Taxonomy" id="408172"/>
    <lineage>
        <taxon>unclassified sequences</taxon>
        <taxon>metagenomes</taxon>
        <taxon>ecological metagenomes</taxon>
    </lineage>
</organism>
<dbReference type="InterPro" id="IPR035985">
    <property type="entry name" value="Ubiquitin-activating_enz"/>
</dbReference>
<dbReference type="GO" id="GO:0008641">
    <property type="term" value="F:ubiquitin-like modifier activating enzyme activity"/>
    <property type="evidence" value="ECO:0007669"/>
    <property type="project" value="InterPro"/>
</dbReference>
<dbReference type="SUPFAM" id="SSF69572">
    <property type="entry name" value="Activating enzymes of the ubiquitin-like proteins"/>
    <property type="match status" value="1"/>
</dbReference>
<name>A0A382DTJ5_9ZZZZ</name>
<protein>
    <submittedName>
        <fullName evidence="1">Uncharacterized protein</fullName>
    </submittedName>
</protein>
<proteinExistence type="predicted"/>
<dbReference type="EMBL" id="UINC01041067">
    <property type="protein sequence ID" value="SVB41826.1"/>
    <property type="molecule type" value="Genomic_DNA"/>
</dbReference>
<dbReference type="AlphaFoldDB" id="A0A382DTJ5"/>